<feature type="non-terminal residue" evidence="1">
    <location>
        <position position="164"/>
    </location>
</feature>
<name>A0A6A0AAR6_HAELA</name>
<keyword evidence="1" id="KW-0347">Helicase</keyword>
<keyword evidence="1" id="KW-0547">Nucleotide-binding</keyword>
<gene>
    <name evidence="1" type="ORF">HaLaN_28497</name>
</gene>
<feature type="non-terminal residue" evidence="1">
    <location>
        <position position="1"/>
    </location>
</feature>
<organism evidence="1 2">
    <name type="scientific">Haematococcus lacustris</name>
    <name type="common">Green alga</name>
    <name type="synonym">Haematococcus pluvialis</name>
    <dbReference type="NCBI Taxonomy" id="44745"/>
    <lineage>
        <taxon>Eukaryota</taxon>
        <taxon>Viridiplantae</taxon>
        <taxon>Chlorophyta</taxon>
        <taxon>core chlorophytes</taxon>
        <taxon>Chlorophyceae</taxon>
        <taxon>CS clade</taxon>
        <taxon>Chlamydomonadales</taxon>
        <taxon>Haematococcaceae</taxon>
        <taxon>Haematococcus</taxon>
    </lineage>
</organism>
<protein>
    <submittedName>
        <fullName evidence="1">DEAD box RNA helicase CiRH22</fullName>
    </submittedName>
</protein>
<dbReference type="Proteomes" id="UP000485058">
    <property type="component" value="Unassembled WGS sequence"/>
</dbReference>
<evidence type="ECO:0000313" key="2">
    <source>
        <dbReference type="Proteomes" id="UP000485058"/>
    </source>
</evidence>
<keyword evidence="1" id="KW-0067">ATP-binding</keyword>
<keyword evidence="1" id="KW-0378">Hydrolase</keyword>
<dbReference type="EMBL" id="BLLF01004522">
    <property type="protein sequence ID" value="GFH29778.1"/>
    <property type="molecule type" value="Genomic_DNA"/>
</dbReference>
<evidence type="ECO:0000313" key="1">
    <source>
        <dbReference type="EMBL" id="GFH29778.1"/>
    </source>
</evidence>
<dbReference type="AlphaFoldDB" id="A0A6A0AAR6"/>
<accession>A0A6A0AAR6</accession>
<sequence length="164" mass="18160">PFQFHALVLLPNGPLCQQLVSVVQSLRDTTGQPLLTAAQALRSGDRRLVEAKLFTELQLSEGDFARLPRKLQVAAWTGGSSALLAAGYRPPEPPAPDAQFGPYWRRQYVFVAATMPAVTLHDVGTQIEKLYPDAEWVATPSLHTSKTQVEHAWQQANRNKRCCI</sequence>
<dbReference type="GO" id="GO:0004386">
    <property type="term" value="F:helicase activity"/>
    <property type="evidence" value="ECO:0007669"/>
    <property type="project" value="UniProtKB-KW"/>
</dbReference>
<proteinExistence type="predicted"/>
<keyword evidence="2" id="KW-1185">Reference proteome</keyword>
<reference evidence="1 2" key="1">
    <citation type="submission" date="2020-02" db="EMBL/GenBank/DDBJ databases">
        <title>Draft genome sequence of Haematococcus lacustris strain NIES-144.</title>
        <authorList>
            <person name="Morimoto D."/>
            <person name="Nakagawa S."/>
            <person name="Yoshida T."/>
            <person name="Sawayama S."/>
        </authorList>
    </citation>
    <scope>NUCLEOTIDE SEQUENCE [LARGE SCALE GENOMIC DNA]</scope>
    <source>
        <strain evidence="1 2">NIES-144</strain>
    </source>
</reference>
<comment type="caution">
    <text evidence="1">The sequence shown here is derived from an EMBL/GenBank/DDBJ whole genome shotgun (WGS) entry which is preliminary data.</text>
</comment>